<accession>Q22BW2</accession>
<proteinExistence type="predicted"/>
<dbReference type="InterPro" id="IPR003594">
    <property type="entry name" value="HATPase_dom"/>
</dbReference>
<dbReference type="InterPro" id="IPR050956">
    <property type="entry name" value="2C_system_His_kinase"/>
</dbReference>
<dbReference type="Gene3D" id="3.30.565.10">
    <property type="entry name" value="Histidine kinase-like ATPase, C-terminal domain"/>
    <property type="match status" value="1"/>
</dbReference>
<protein>
    <submittedName>
        <fullName evidence="4">ATPase, histidine kinase-, DNA gyrase B</fullName>
    </submittedName>
</protein>
<evidence type="ECO:0000313" key="5">
    <source>
        <dbReference type="Proteomes" id="UP000009168"/>
    </source>
</evidence>
<name>Q22BW2_TETTS</name>
<dbReference type="GeneID" id="7840581"/>
<dbReference type="RefSeq" id="XP_001030459.2">
    <property type="nucleotide sequence ID" value="XM_001030459.2"/>
</dbReference>
<keyword evidence="5" id="KW-1185">Reference proteome</keyword>
<reference evidence="5" key="1">
    <citation type="journal article" date="2006" name="PLoS Biol.">
        <title>Macronuclear genome sequence of the ciliate Tetrahymena thermophila, a model eukaryote.</title>
        <authorList>
            <person name="Eisen J.A."/>
            <person name="Coyne R.S."/>
            <person name="Wu M."/>
            <person name="Wu D."/>
            <person name="Thiagarajan M."/>
            <person name="Wortman J.R."/>
            <person name="Badger J.H."/>
            <person name="Ren Q."/>
            <person name="Amedeo P."/>
            <person name="Jones K.M."/>
            <person name="Tallon L.J."/>
            <person name="Delcher A.L."/>
            <person name="Salzberg S.L."/>
            <person name="Silva J.C."/>
            <person name="Haas B.J."/>
            <person name="Majoros W.H."/>
            <person name="Farzad M."/>
            <person name="Carlton J.M."/>
            <person name="Smith R.K. Jr."/>
            <person name="Garg J."/>
            <person name="Pearlman R.E."/>
            <person name="Karrer K.M."/>
            <person name="Sun L."/>
            <person name="Manning G."/>
            <person name="Elde N.C."/>
            <person name="Turkewitz A.P."/>
            <person name="Asai D.J."/>
            <person name="Wilkes D.E."/>
            <person name="Wang Y."/>
            <person name="Cai H."/>
            <person name="Collins K."/>
            <person name="Stewart B.A."/>
            <person name="Lee S.R."/>
            <person name="Wilamowska K."/>
            <person name="Weinberg Z."/>
            <person name="Ruzzo W.L."/>
            <person name="Wloga D."/>
            <person name="Gaertig J."/>
            <person name="Frankel J."/>
            <person name="Tsao C.-C."/>
            <person name="Gorovsky M.A."/>
            <person name="Keeling P.J."/>
            <person name="Waller R.F."/>
            <person name="Patron N.J."/>
            <person name="Cherry J.M."/>
            <person name="Stover N.A."/>
            <person name="Krieger C.J."/>
            <person name="del Toro C."/>
            <person name="Ryder H.F."/>
            <person name="Williamson S.C."/>
            <person name="Barbeau R.A."/>
            <person name="Hamilton E.P."/>
            <person name="Orias E."/>
        </authorList>
    </citation>
    <scope>NUCLEOTIDE SEQUENCE [LARGE SCALE GENOMIC DNA]</scope>
    <source>
        <strain evidence="5">SB210</strain>
    </source>
</reference>
<feature type="compositionally biased region" description="Low complexity" evidence="2">
    <location>
        <begin position="373"/>
        <end position="394"/>
    </location>
</feature>
<dbReference type="Pfam" id="PF02518">
    <property type="entry name" value="HATPase_c"/>
    <property type="match status" value="1"/>
</dbReference>
<feature type="region of interest" description="Disordered" evidence="2">
    <location>
        <begin position="366"/>
        <end position="400"/>
    </location>
</feature>
<keyword evidence="4" id="KW-0418">Kinase</keyword>
<dbReference type="InterPro" id="IPR036890">
    <property type="entry name" value="HATPase_C_sf"/>
</dbReference>
<dbReference type="SUPFAM" id="SSF55874">
    <property type="entry name" value="ATPase domain of HSP90 chaperone/DNA topoisomerase II/histidine kinase"/>
    <property type="match status" value="1"/>
</dbReference>
<evidence type="ECO:0000256" key="2">
    <source>
        <dbReference type="SAM" id="MobiDB-lite"/>
    </source>
</evidence>
<feature type="domain" description="Histidine kinase/HSP90-like ATPase" evidence="3">
    <location>
        <begin position="61"/>
        <end position="173"/>
    </location>
</feature>
<dbReference type="PANTHER" id="PTHR43719">
    <property type="entry name" value="TWO-COMPONENT HISTIDINE KINASE"/>
    <property type="match status" value="1"/>
</dbReference>
<sequence>MQQDFYNLYDFQKQNYETAHSDFYIKKIIKETIDVYAELSQEKHVNLLFIDKAPELKKIKNDEKRILQILMILLENSISNTQENGSILVKLKCNDITSPYAILEVVDTGKGILNTFQPPYPNPKTLQQAQHNAQSPVQIGLYNLKQILSKIGPQQDIILKSTKDVGTKISFKIYRDLEYKDSVYWGKHGDKNRYSIPILPPVEDNGFAARTDNKYSSMIPIQNENQIQEESQQLSDESIYADNKQKYKQKSHLKQNIQIQEKEITTSSYNLQKSKTEESPIGSKKQINDKQPNVTAIDHNIHNNSFSHINLEDTFMKSKSNYGSKGNISIMNYLHNSSQMIHPGNQETNKESNQIKCVSIQEGLQQYSPSKQNSINPETPPSNSNNSNPNNNNNQEKAQKSILKRPKILIQQSENFINLNKIIKNDEFEQDSDLDSDIHAIEIEEFPNHSPGKPEPFEFIKRTQKEKRLSHITDISRFMTPQNMPSTNAFSNSRLGYESSPKHLINRHMGRNSTLNFTEVDKDF</sequence>
<dbReference type="OrthoDB" id="10266508at2759"/>
<evidence type="ECO:0000259" key="3">
    <source>
        <dbReference type="Pfam" id="PF02518"/>
    </source>
</evidence>
<keyword evidence="1" id="KW-0597">Phosphoprotein</keyword>
<dbReference type="AlphaFoldDB" id="Q22BW2"/>
<dbReference type="InParanoid" id="Q22BW2"/>
<dbReference type="GO" id="GO:0016301">
    <property type="term" value="F:kinase activity"/>
    <property type="evidence" value="ECO:0007669"/>
    <property type="project" value="UniProtKB-KW"/>
</dbReference>
<dbReference type="HOGENOM" id="CLU_603416_0_0_1"/>
<dbReference type="PANTHER" id="PTHR43719:SF28">
    <property type="entry name" value="PEROXIDE STRESS-ACTIVATED HISTIDINE KINASE MAK1-RELATED"/>
    <property type="match status" value="1"/>
</dbReference>
<keyword evidence="4" id="KW-0808">Transferase</keyword>
<gene>
    <name evidence="4" type="ORF">TTHERM_01083060</name>
</gene>
<dbReference type="KEGG" id="tet:TTHERM_01083060"/>
<dbReference type="EMBL" id="GG662563">
    <property type="protein sequence ID" value="EAR82796.2"/>
    <property type="molecule type" value="Genomic_DNA"/>
</dbReference>
<evidence type="ECO:0000313" key="4">
    <source>
        <dbReference type="EMBL" id="EAR82796.2"/>
    </source>
</evidence>
<organism evidence="4 5">
    <name type="scientific">Tetrahymena thermophila (strain SB210)</name>
    <dbReference type="NCBI Taxonomy" id="312017"/>
    <lineage>
        <taxon>Eukaryota</taxon>
        <taxon>Sar</taxon>
        <taxon>Alveolata</taxon>
        <taxon>Ciliophora</taxon>
        <taxon>Intramacronucleata</taxon>
        <taxon>Oligohymenophorea</taxon>
        <taxon>Hymenostomatida</taxon>
        <taxon>Tetrahymenina</taxon>
        <taxon>Tetrahymenidae</taxon>
        <taxon>Tetrahymena</taxon>
    </lineage>
</organism>
<dbReference type="Proteomes" id="UP000009168">
    <property type="component" value="Unassembled WGS sequence"/>
</dbReference>
<evidence type="ECO:0000256" key="1">
    <source>
        <dbReference type="ARBA" id="ARBA00022553"/>
    </source>
</evidence>